<dbReference type="RefSeq" id="WP_244019576.1">
    <property type="nucleotide sequence ID" value="NZ_JALHLF010000028.1"/>
</dbReference>
<feature type="domain" description="DUF2264" evidence="1">
    <location>
        <begin position="50"/>
        <end position="414"/>
    </location>
</feature>
<dbReference type="InterPro" id="IPR049349">
    <property type="entry name" value="DUF2264_N"/>
</dbReference>
<keyword evidence="3" id="KW-1185">Reference proteome</keyword>
<name>A0ABT0BCR8_9SPHN</name>
<dbReference type="EMBL" id="JALHLF010000028">
    <property type="protein sequence ID" value="MCJ2182875.1"/>
    <property type="molecule type" value="Genomic_DNA"/>
</dbReference>
<evidence type="ECO:0000313" key="2">
    <source>
        <dbReference type="EMBL" id="MCJ2182875.1"/>
    </source>
</evidence>
<reference evidence="2" key="1">
    <citation type="submission" date="2022-03" db="EMBL/GenBank/DDBJ databases">
        <title>Identification of a novel bacterium isolated from mangrove sediments.</title>
        <authorList>
            <person name="Pan X."/>
        </authorList>
    </citation>
    <scope>NUCLEOTIDE SEQUENCE</scope>
    <source>
        <strain evidence="2">B1949</strain>
    </source>
</reference>
<comment type="caution">
    <text evidence="2">The sequence shown here is derived from an EMBL/GenBank/DDBJ whole genome shotgun (WGS) entry which is preliminary data.</text>
</comment>
<dbReference type="Pfam" id="PF10022">
    <property type="entry name" value="DUF2264"/>
    <property type="match status" value="1"/>
</dbReference>
<gene>
    <name evidence="2" type="ORF">MTR62_09250</name>
</gene>
<protein>
    <submittedName>
        <fullName evidence="2">DUF2264 domain-containing protein</fullName>
    </submittedName>
</protein>
<dbReference type="Proteomes" id="UP001162881">
    <property type="component" value="Unassembled WGS sequence"/>
</dbReference>
<evidence type="ECO:0000259" key="1">
    <source>
        <dbReference type="Pfam" id="PF10022"/>
    </source>
</evidence>
<proteinExistence type="predicted"/>
<organism evidence="2 3">
    <name type="scientific">Novosphingobium organovorum</name>
    <dbReference type="NCBI Taxonomy" id="2930092"/>
    <lineage>
        <taxon>Bacteria</taxon>
        <taxon>Pseudomonadati</taxon>
        <taxon>Pseudomonadota</taxon>
        <taxon>Alphaproteobacteria</taxon>
        <taxon>Sphingomonadales</taxon>
        <taxon>Sphingomonadaceae</taxon>
        <taxon>Novosphingobium</taxon>
    </lineage>
</organism>
<dbReference type="InterPro" id="IPR016624">
    <property type="entry name" value="UCP014753"/>
</dbReference>
<dbReference type="PANTHER" id="PTHR35339:SF3">
    <property type="entry name" value="DUF2264 DOMAIN-CONTAINING PROTEIN"/>
    <property type="match status" value="1"/>
</dbReference>
<sequence>MTIDRRALMKQAATGAAGVALVSRPAIAQGGAEPQAGVGEPGGLYPGARDRAYMLALLEKMATPVLSRMAEGQLQRTWTPELSPSWDGRNAKVAYLEAFGRLIDGLAPWLALSEDASPEGRLRARIRDWALASYAHSVDPDSPDRVLWEGEGQALVDSAYFTSALIRAPKALWEPLDARTKQRIVGVIKGLRRVAPPYTNWLLFAAMNEAFLLLVGEEWDPVRLDLALRKFGEWYVGDGWYGDGDAFHFDMYNSYVIHPMLSQILDVLVQTGARFNALDVPGRARLERERMQRFCVALERMIGPDGAFPPVGRSLTYRTAVHQPLAYLAWRKELPEKLPEGQVRAACLATQRRIFEDPSNFNADGFLTIGFARHQPSLGDVYSNAGSMYITSESLLALGLASQDSFWTCAPEAWTMMKAYRGSDFTKDHYIDV</sequence>
<evidence type="ECO:0000313" key="3">
    <source>
        <dbReference type="Proteomes" id="UP001162881"/>
    </source>
</evidence>
<dbReference type="PANTHER" id="PTHR35339">
    <property type="entry name" value="LINALOOL DEHYDRATASE_ISOMERASE DOMAIN-CONTAINING PROTEIN"/>
    <property type="match status" value="1"/>
</dbReference>
<dbReference type="PIRSF" id="PIRSF014753">
    <property type="entry name" value="UCP014753"/>
    <property type="match status" value="1"/>
</dbReference>
<dbReference type="PROSITE" id="PS51318">
    <property type="entry name" value="TAT"/>
    <property type="match status" value="1"/>
</dbReference>
<accession>A0ABT0BCR8</accession>
<dbReference type="InterPro" id="IPR006311">
    <property type="entry name" value="TAT_signal"/>
</dbReference>